<comment type="caution">
    <text evidence="1">The sequence shown here is derived from an EMBL/GenBank/DDBJ whole genome shotgun (WGS) entry which is preliminary data.</text>
</comment>
<organism evidence="1 2">
    <name type="scientific">Polaromonas jejuensis</name>
    <dbReference type="NCBI Taxonomy" id="457502"/>
    <lineage>
        <taxon>Bacteria</taxon>
        <taxon>Pseudomonadati</taxon>
        <taxon>Pseudomonadota</taxon>
        <taxon>Betaproteobacteria</taxon>
        <taxon>Burkholderiales</taxon>
        <taxon>Comamonadaceae</taxon>
        <taxon>Polaromonas</taxon>
    </lineage>
</organism>
<gene>
    <name evidence="1" type="ORF">ACFPP7_11230</name>
</gene>
<name>A0ABW0QC87_9BURK</name>
<keyword evidence="2" id="KW-1185">Reference proteome</keyword>
<evidence type="ECO:0000313" key="1">
    <source>
        <dbReference type="EMBL" id="MFC5521487.1"/>
    </source>
</evidence>
<protein>
    <submittedName>
        <fullName evidence="1">Uncharacterized protein</fullName>
    </submittedName>
</protein>
<dbReference type="EMBL" id="JBHSMX010000016">
    <property type="protein sequence ID" value="MFC5521487.1"/>
    <property type="molecule type" value="Genomic_DNA"/>
</dbReference>
<dbReference type="Proteomes" id="UP001596084">
    <property type="component" value="Unassembled WGS sequence"/>
</dbReference>
<evidence type="ECO:0000313" key="2">
    <source>
        <dbReference type="Proteomes" id="UP001596084"/>
    </source>
</evidence>
<reference evidence="2" key="1">
    <citation type="journal article" date="2019" name="Int. J. Syst. Evol. Microbiol.">
        <title>The Global Catalogue of Microorganisms (GCM) 10K type strain sequencing project: providing services to taxonomists for standard genome sequencing and annotation.</title>
        <authorList>
            <consortium name="The Broad Institute Genomics Platform"/>
            <consortium name="The Broad Institute Genome Sequencing Center for Infectious Disease"/>
            <person name="Wu L."/>
            <person name="Ma J."/>
        </authorList>
    </citation>
    <scope>NUCLEOTIDE SEQUENCE [LARGE SCALE GENOMIC DNA]</scope>
    <source>
        <strain evidence="2">CGMCC 4.7277</strain>
    </source>
</reference>
<accession>A0ABW0QC87</accession>
<dbReference type="RefSeq" id="WP_339374673.1">
    <property type="nucleotide sequence ID" value="NZ_JBHSMX010000016.1"/>
</dbReference>
<sequence length="43" mass="4870">MGWLQSAAWREQHVRESVTALKEKRAGDFAALLPLKSFKEIGL</sequence>
<proteinExistence type="predicted"/>